<sequence>MRLTNVTRLSLPNGSLSSLRVEMRVRADSPLPVSFDQRRHVELGDRPGSWMAISFRLPDGTSPTVLEAAWLHVVGRHGTLRTVFSETPAGPQLHSAEVTGAEWVRHPLPEGTPARDGVRAVFDRECRPYAAPSHRVCLLEPDPSEPDGRPIAIIGADHAHVDMWSLLVLARDLLAHVEGVPLDGPVEAFAVHTALLEGMPPAPADVRDEWAHLLAEEPALLPTFPLPLGNLSEPRPEVVTVQDVLDSDAFARLNDHADAQRVRITSLAIGLMAEVTRQLAGTRLRAVFPVHSRFETRWHGAVGWFITNSVLTCDEPDPRAGAAAVKQALRLGSYPLAPVFAPHGGMPAPPGMFALSWLDTRRIPVDLPAEAGGQWISAAIRTDGVMIWFVVNDDGLHLRSRHPDTPEAHASVSRWVDAVARAFQDAARRPVPVAAPIA</sequence>
<gene>
    <name evidence="1" type="ORF">GCM10022200_22710</name>
</gene>
<reference evidence="2" key="1">
    <citation type="journal article" date="2019" name="Int. J. Syst. Evol. Microbiol.">
        <title>The Global Catalogue of Microorganisms (GCM) 10K type strain sequencing project: providing services to taxonomists for standard genome sequencing and annotation.</title>
        <authorList>
            <consortium name="The Broad Institute Genomics Platform"/>
            <consortium name="The Broad Institute Genome Sequencing Center for Infectious Disease"/>
            <person name="Wu L."/>
            <person name="Ma J."/>
        </authorList>
    </citation>
    <scope>NUCLEOTIDE SEQUENCE [LARGE SCALE GENOMIC DNA]</scope>
    <source>
        <strain evidence="2">JCM 16544</strain>
    </source>
</reference>
<accession>A0ABP7ARM1</accession>
<dbReference type="Gene3D" id="3.30.559.10">
    <property type="entry name" value="Chloramphenicol acetyltransferase-like domain"/>
    <property type="match status" value="1"/>
</dbReference>
<proteinExistence type="predicted"/>
<dbReference type="Proteomes" id="UP001501697">
    <property type="component" value="Unassembled WGS sequence"/>
</dbReference>
<comment type="caution">
    <text evidence="1">The sequence shown here is derived from an EMBL/GenBank/DDBJ whole genome shotgun (WGS) entry which is preliminary data.</text>
</comment>
<dbReference type="RefSeq" id="WP_344738625.1">
    <property type="nucleotide sequence ID" value="NZ_BAAAYU010000005.1"/>
</dbReference>
<dbReference type="InterPro" id="IPR023213">
    <property type="entry name" value="CAT-like_dom_sf"/>
</dbReference>
<protein>
    <submittedName>
        <fullName evidence="1">Peptide synthetase</fullName>
    </submittedName>
</protein>
<name>A0ABP7ARM1_9MICO</name>
<keyword evidence="2" id="KW-1185">Reference proteome</keyword>
<organism evidence="1 2">
    <name type="scientific">Microbacterium awajiense</name>
    <dbReference type="NCBI Taxonomy" id="415214"/>
    <lineage>
        <taxon>Bacteria</taxon>
        <taxon>Bacillati</taxon>
        <taxon>Actinomycetota</taxon>
        <taxon>Actinomycetes</taxon>
        <taxon>Micrococcales</taxon>
        <taxon>Microbacteriaceae</taxon>
        <taxon>Microbacterium</taxon>
    </lineage>
</organism>
<dbReference type="Gene3D" id="3.30.559.30">
    <property type="entry name" value="Nonribosomal peptide synthetase, condensation domain"/>
    <property type="match status" value="1"/>
</dbReference>
<evidence type="ECO:0000313" key="1">
    <source>
        <dbReference type="EMBL" id="GAA3638810.1"/>
    </source>
</evidence>
<dbReference type="EMBL" id="BAAAYU010000005">
    <property type="protein sequence ID" value="GAA3638810.1"/>
    <property type="molecule type" value="Genomic_DNA"/>
</dbReference>
<evidence type="ECO:0000313" key="2">
    <source>
        <dbReference type="Proteomes" id="UP001501697"/>
    </source>
</evidence>
<dbReference type="SUPFAM" id="SSF52777">
    <property type="entry name" value="CoA-dependent acyltransferases"/>
    <property type="match status" value="2"/>
</dbReference>